<evidence type="ECO:0000256" key="1">
    <source>
        <dbReference type="ARBA" id="ARBA00004886"/>
    </source>
</evidence>
<comment type="similarity">
    <text evidence="2 5">Belongs to the PqqA family.</text>
</comment>
<evidence type="ECO:0000256" key="2">
    <source>
        <dbReference type="ARBA" id="ARBA00009325"/>
    </source>
</evidence>
<evidence type="ECO:0000256" key="4">
    <source>
        <dbReference type="ARBA" id="ARBA00022905"/>
    </source>
</evidence>
<keyword evidence="7" id="KW-1185">Reference proteome</keyword>
<dbReference type="RefSeq" id="WP_035248549.1">
    <property type="nucleotide sequence ID" value="NZ_AQQY01000002.1"/>
</dbReference>
<evidence type="ECO:0000256" key="3">
    <source>
        <dbReference type="ARBA" id="ARBA00015086"/>
    </source>
</evidence>
<name>A0A058ZPN0_9RHOB</name>
<reference evidence="6 7" key="1">
    <citation type="submission" date="2013-04" db="EMBL/GenBank/DDBJ databases">
        <title>Shimia sp. 22II-S11-Z10 Genome Sequencing.</title>
        <authorList>
            <person name="Lai Q."/>
            <person name="Li G."/>
            <person name="Shao Z."/>
        </authorList>
    </citation>
    <scope>NUCLEOTIDE SEQUENCE [LARGE SCALE GENOMIC DNA]</scope>
    <source>
        <strain evidence="7">22II-S11-Z10</strain>
    </source>
</reference>
<evidence type="ECO:0000313" key="7">
    <source>
        <dbReference type="Proteomes" id="UP000024836"/>
    </source>
</evidence>
<comment type="function">
    <text evidence="5">Required for coenzyme pyrroloquinoline quinone (PQQ) biosynthesis. PQQ is probably formed by cross-linking a specific glutamate to a specific tyrosine residue and excising these residues from the peptide.</text>
</comment>
<dbReference type="HAMAP" id="MF_00656">
    <property type="entry name" value="PQQ_syn_PqqA"/>
    <property type="match status" value="1"/>
</dbReference>
<proteinExistence type="inferred from homology"/>
<keyword evidence="4 5" id="KW-0884">PQQ biosynthesis</keyword>
<evidence type="ECO:0000313" key="6">
    <source>
        <dbReference type="EMBL" id="KCV82771.1"/>
    </source>
</evidence>
<dbReference type="AlphaFoldDB" id="A0A058ZPN0"/>
<dbReference type="EMBL" id="AQQY01000002">
    <property type="protein sequence ID" value="KCV82771.1"/>
    <property type="molecule type" value="Genomic_DNA"/>
</dbReference>
<comment type="pathway">
    <text evidence="1 5">Cofactor biosynthesis; pyrroloquinoline quinone biosynthesis.</text>
</comment>
<dbReference type="NCBIfam" id="TIGR02107">
    <property type="entry name" value="PQQ_syn_pqqA"/>
    <property type="match status" value="1"/>
</dbReference>
<dbReference type="InterPro" id="IPR011725">
    <property type="entry name" value="PQQ_synth_PqqA"/>
</dbReference>
<comment type="caution">
    <text evidence="6">The sequence shown here is derived from an EMBL/GenBank/DDBJ whole genome shotgun (WGS) entry which is preliminary data.</text>
</comment>
<evidence type="ECO:0000256" key="5">
    <source>
        <dbReference type="HAMAP-Rule" id="MF_00656"/>
    </source>
</evidence>
<organism evidence="6 7">
    <name type="scientific">Actibacterium atlanticum</name>
    <dbReference type="NCBI Taxonomy" id="1461693"/>
    <lineage>
        <taxon>Bacteria</taxon>
        <taxon>Pseudomonadati</taxon>
        <taxon>Pseudomonadota</taxon>
        <taxon>Alphaproteobacteria</taxon>
        <taxon>Rhodobacterales</taxon>
        <taxon>Roseobacteraceae</taxon>
        <taxon>Actibacterium</taxon>
    </lineage>
</organism>
<dbReference type="STRING" id="1461693.ATO10_04157"/>
<dbReference type="Proteomes" id="UP000024836">
    <property type="component" value="Unassembled WGS sequence"/>
</dbReference>
<dbReference type="Pfam" id="PF08042">
    <property type="entry name" value="PqqA"/>
    <property type="match status" value="1"/>
</dbReference>
<gene>
    <name evidence="5" type="primary">pqqA</name>
    <name evidence="6" type="ORF">ATO10_04157</name>
</gene>
<dbReference type="OrthoDB" id="8163745at2"/>
<dbReference type="UniPathway" id="UPA00539"/>
<accession>A0A058ZPN0</accession>
<dbReference type="GO" id="GO:0018189">
    <property type="term" value="P:pyrroloquinoline quinone biosynthetic process"/>
    <property type="evidence" value="ECO:0007669"/>
    <property type="project" value="UniProtKB-UniRule"/>
</dbReference>
<feature type="cross-link" description="Pyrroloquinoline quinone (Glu-Tyr)" evidence="5">
    <location>
        <begin position="16"/>
        <end position="20"/>
    </location>
</feature>
<protein>
    <recommendedName>
        <fullName evidence="3 5">Coenzyme PQQ synthesis protein A</fullName>
    </recommendedName>
    <alternativeName>
        <fullName evidence="5">Pyrroloquinoline quinone biosynthesis protein A</fullName>
    </alternativeName>
</protein>
<sequence>MSWNKPIAREIKCGMEINMYGPGEDDDRGADRDVI</sequence>